<dbReference type="PIRSF" id="PIRSF005096">
    <property type="entry name" value="GALM"/>
    <property type="match status" value="1"/>
</dbReference>
<dbReference type="RefSeq" id="WP_386404457.1">
    <property type="nucleotide sequence ID" value="NZ_JBHTJH010000004.1"/>
</dbReference>
<evidence type="ECO:0000256" key="9">
    <source>
        <dbReference type="ARBA" id="ARBA00023235"/>
    </source>
</evidence>
<keyword evidence="8" id="KW-0106">Calcium</keyword>
<dbReference type="InterPro" id="IPR015443">
    <property type="entry name" value="Aldose_1-epimerase"/>
</dbReference>
<comment type="similarity">
    <text evidence="4">Belongs to the aldose epimerase family.</text>
</comment>
<evidence type="ECO:0000256" key="5">
    <source>
        <dbReference type="ARBA" id="ARBA00011245"/>
    </source>
</evidence>
<evidence type="ECO:0000256" key="12">
    <source>
        <dbReference type="ARBA" id="ARBA00033373"/>
    </source>
</evidence>
<proteinExistence type="inferred from homology"/>
<comment type="caution">
    <text evidence="13">The sequence shown here is derived from an EMBL/GenBank/DDBJ whole genome shotgun (WGS) entry which is preliminary data.</text>
</comment>
<accession>A0ABW3CX46</accession>
<evidence type="ECO:0000256" key="3">
    <source>
        <dbReference type="ARBA" id="ARBA00005028"/>
    </source>
</evidence>
<dbReference type="PANTHER" id="PTHR10091">
    <property type="entry name" value="ALDOSE-1-EPIMERASE"/>
    <property type="match status" value="1"/>
</dbReference>
<dbReference type="PROSITE" id="PS00545">
    <property type="entry name" value="ALDOSE_1_EPIMERASE"/>
    <property type="match status" value="1"/>
</dbReference>
<comment type="cofactor">
    <cofactor evidence="2">
        <name>Ca(2+)</name>
        <dbReference type="ChEBI" id="CHEBI:29108"/>
    </cofactor>
</comment>
<organism evidence="13 14">
    <name type="scientific">Sungkyunkwania multivorans</name>
    <dbReference type="NCBI Taxonomy" id="1173618"/>
    <lineage>
        <taxon>Bacteria</taxon>
        <taxon>Pseudomonadati</taxon>
        <taxon>Bacteroidota</taxon>
        <taxon>Flavobacteriia</taxon>
        <taxon>Flavobacteriales</taxon>
        <taxon>Flavobacteriaceae</taxon>
        <taxon>Sungkyunkwania</taxon>
    </lineage>
</organism>
<dbReference type="InterPro" id="IPR014718">
    <property type="entry name" value="GH-type_carb-bd"/>
</dbReference>
<evidence type="ECO:0000256" key="8">
    <source>
        <dbReference type="ARBA" id="ARBA00022837"/>
    </source>
</evidence>
<evidence type="ECO:0000313" key="13">
    <source>
        <dbReference type="EMBL" id="MFD0861439.1"/>
    </source>
</evidence>
<dbReference type="Gene3D" id="2.70.98.10">
    <property type="match status" value="1"/>
</dbReference>
<evidence type="ECO:0000256" key="2">
    <source>
        <dbReference type="ARBA" id="ARBA00001913"/>
    </source>
</evidence>
<evidence type="ECO:0000256" key="11">
    <source>
        <dbReference type="ARBA" id="ARBA00032300"/>
    </source>
</evidence>
<evidence type="ECO:0000256" key="4">
    <source>
        <dbReference type="ARBA" id="ARBA00006206"/>
    </source>
</evidence>
<protein>
    <recommendedName>
        <fullName evidence="7">Aldose 1-epimerase</fullName>
        <ecNumber evidence="6">5.1.3.3</ecNumber>
    </recommendedName>
    <alternativeName>
        <fullName evidence="12">Galactose mutarotase</fullName>
    </alternativeName>
    <alternativeName>
        <fullName evidence="11">Type-1 mutarotase</fullName>
    </alternativeName>
</protein>
<comment type="subunit">
    <text evidence="5">Monomer.</text>
</comment>
<evidence type="ECO:0000256" key="6">
    <source>
        <dbReference type="ARBA" id="ARBA00013185"/>
    </source>
</evidence>
<dbReference type="EMBL" id="JBHTJH010000004">
    <property type="protein sequence ID" value="MFD0861439.1"/>
    <property type="molecule type" value="Genomic_DNA"/>
</dbReference>
<name>A0ABW3CX46_9FLAO</name>
<dbReference type="GO" id="GO:0016853">
    <property type="term" value="F:isomerase activity"/>
    <property type="evidence" value="ECO:0007669"/>
    <property type="project" value="UniProtKB-KW"/>
</dbReference>
<dbReference type="InterPro" id="IPR047215">
    <property type="entry name" value="Galactose_mutarotase-like"/>
</dbReference>
<evidence type="ECO:0000256" key="7">
    <source>
        <dbReference type="ARBA" id="ARBA00014165"/>
    </source>
</evidence>
<dbReference type="InterPro" id="IPR011013">
    <property type="entry name" value="Gal_mutarotase_sf_dom"/>
</dbReference>
<evidence type="ECO:0000256" key="10">
    <source>
        <dbReference type="ARBA" id="ARBA00023277"/>
    </source>
</evidence>
<sequence length="303" mass="34483">MKSLTIATENIRLTALNYGAIIQKLEVKNAAEQFINVVIGHEDPERYLSDPYYLGACVGRFAGRIGNGRFSLNAKEYQLHVENGVHLHGGKEGFSKKYWEIDTVGNGREPFIRFTYHSKHLEEHYPGNLEATVTYQLTQEKELKITHFARTDRPTLVNLTNHSYFNLDGNSKEIDNHLLRMSASHYLEVDNKLIPTGRKLAVEEIHYNFTKIRAIGETRMDDTFIFGENKKEVIHLESAQSGLSMKLSTDQPAAVVYTPLDFGAICFETQNFPDAPNKTHFPSAVLHPGETYKNESIFKFEVN</sequence>
<dbReference type="CDD" id="cd09019">
    <property type="entry name" value="galactose_mutarotase_like"/>
    <property type="match status" value="1"/>
</dbReference>
<dbReference type="EC" id="5.1.3.3" evidence="6"/>
<dbReference type="PANTHER" id="PTHR10091:SF0">
    <property type="entry name" value="GALACTOSE MUTAROTASE"/>
    <property type="match status" value="1"/>
</dbReference>
<gene>
    <name evidence="13" type="ORF">ACFQ1M_04420</name>
</gene>
<dbReference type="Pfam" id="PF01263">
    <property type="entry name" value="Aldose_epim"/>
    <property type="match status" value="1"/>
</dbReference>
<keyword evidence="14" id="KW-1185">Reference proteome</keyword>
<evidence type="ECO:0000256" key="1">
    <source>
        <dbReference type="ARBA" id="ARBA00001614"/>
    </source>
</evidence>
<dbReference type="InterPro" id="IPR008183">
    <property type="entry name" value="Aldose_1/G6P_1-epimerase"/>
</dbReference>
<dbReference type="InterPro" id="IPR018052">
    <property type="entry name" value="Ald1_epimerase_CS"/>
</dbReference>
<comment type="pathway">
    <text evidence="3">Carbohydrate metabolism; hexose metabolism.</text>
</comment>
<dbReference type="SUPFAM" id="SSF74650">
    <property type="entry name" value="Galactose mutarotase-like"/>
    <property type="match status" value="1"/>
</dbReference>
<keyword evidence="9 13" id="KW-0413">Isomerase</keyword>
<comment type="catalytic activity">
    <reaction evidence="1">
        <text>alpha-D-glucose = beta-D-glucose</text>
        <dbReference type="Rhea" id="RHEA:10264"/>
        <dbReference type="ChEBI" id="CHEBI:15903"/>
        <dbReference type="ChEBI" id="CHEBI:17925"/>
        <dbReference type="EC" id="5.1.3.3"/>
    </reaction>
</comment>
<keyword evidence="10" id="KW-0119">Carbohydrate metabolism</keyword>
<evidence type="ECO:0000313" key="14">
    <source>
        <dbReference type="Proteomes" id="UP001596978"/>
    </source>
</evidence>
<reference evidence="14" key="1">
    <citation type="journal article" date="2019" name="Int. J. Syst. Evol. Microbiol.">
        <title>The Global Catalogue of Microorganisms (GCM) 10K type strain sequencing project: providing services to taxonomists for standard genome sequencing and annotation.</title>
        <authorList>
            <consortium name="The Broad Institute Genomics Platform"/>
            <consortium name="The Broad Institute Genome Sequencing Center for Infectious Disease"/>
            <person name="Wu L."/>
            <person name="Ma J."/>
        </authorList>
    </citation>
    <scope>NUCLEOTIDE SEQUENCE [LARGE SCALE GENOMIC DNA]</scope>
    <source>
        <strain evidence="14">CCUG 62952</strain>
    </source>
</reference>
<dbReference type="Proteomes" id="UP001596978">
    <property type="component" value="Unassembled WGS sequence"/>
</dbReference>